<accession>A0ABV0N0R1</accession>
<gene>
    <name evidence="2" type="ORF">GOODEAATRI_012293</name>
</gene>
<reference evidence="2 3" key="1">
    <citation type="submission" date="2021-06" db="EMBL/GenBank/DDBJ databases">
        <authorList>
            <person name="Palmer J.M."/>
        </authorList>
    </citation>
    <scope>NUCLEOTIDE SEQUENCE [LARGE SCALE GENOMIC DNA]</scope>
    <source>
        <strain evidence="2 3">GA_2019</strain>
        <tissue evidence="2">Muscle</tissue>
    </source>
</reference>
<organism evidence="2 3">
    <name type="scientific">Goodea atripinnis</name>
    <dbReference type="NCBI Taxonomy" id="208336"/>
    <lineage>
        <taxon>Eukaryota</taxon>
        <taxon>Metazoa</taxon>
        <taxon>Chordata</taxon>
        <taxon>Craniata</taxon>
        <taxon>Vertebrata</taxon>
        <taxon>Euteleostomi</taxon>
        <taxon>Actinopterygii</taxon>
        <taxon>Neopterygii</taxon>
        <taxon>Teleostei</taxon>
        <taxon>Neoteleostei</taxon>
        <taxon>Acanthomorphata</taxon>
        <taxon>Ovalentaria</taxon>
        <taxon>Atherinomorphae</taxon>
        <taxon>Cyprinodontiformes</taxon>
        <taxon>Goodeidae</taxon>
        <taxon>Goodea</taxon>
    </lineage>
</organism>
<keyword evidence="3" id="KW-1185">Reference proteome</keyword>
<proteinExistence type="predicted"/>
<dbReference type="EMBL" id="JAHRIO010020774">
    <property type="protein sequence ID" value="MEQ2164980.1"/>
    <property type="molecule type" value="Genomic_DNA"/>
</dbReference>
<evidence type="ECO:0000256" key="1">
    <source>
        <dbReference type="SAM" id="MobiDB-lite"/>
    </source>
</evidence>
<dbReference type="Proteomes" id="UP001476798">
    <property type="component" value="Unassembled WGS sequence"/>
</dbReference>
<name>A0ABV0N0R1_9TELE</name>
<feature type="compositionally biased region" description="Polar residues" evidence="1">
    <location>
        <begin position="114"/>
        <end position="124"/>
    </location>
</feature>
<evidence type="ECO:0000313" key="3">
    <source>
        <dbReference type="Proteomes" id="UP001476798"/>
    </source>
</evidence>
<protein>
    <submittedName>
        <fullName evidence="2">Uncharacterized protein</fullName>
    </submittedName>
</protein>
<comment type="caution">
    <text evidence="2">The sequence shown here is derived from an EMBL/GenBank/DDBJ whole genome shotgun (WGS) entry which is preliminary data.</text>
</comment>
<sequence>MKRFIGCECFCKALQFVFKASSASEQRNKCKKTGLCVCVSWVEITCVGTAESVFCQCTEIWPAPVVRHTQRGTHTPDENQSTARPASSDVPTPVPFINIQLKAAGPGPDAGPTRLNSTRTKQTH</sequence>
<feature type="region of interest" description="Disordered" evidence="1">
    <location>
        <begin position="68"/>
        <end position="124"/>
    </location>
</feature>
<evidence type="ECO:0000313" key="2">
    <source>
        <dbReference type="EMBL" id="MEQ2164980.1"/>
    </source>
</evidence>